<dbReference type="PROSITE" id="PS50975">
    <property type="entry name" value="ATP_GRASP"/>
    <property type="match status" value="1"/>
</dbReference>
<dbReference type="SUPFAM" id="SSF51246">
    <property type="entry name" value="Rudiment single hybrid motif"/>
    <property type="match status" value="1"/>
</dbReference>
<dbReference type="PANTHER" id="PTHR11609:SF5">
    <property type="entry name" value="PHOSPHORIBOSYLAMINOIMIDAZOLE CARBOXYLASE"/>
    <property type="match status" value="1"/>
</dbReference>
<evidence type="ECO:0000313" key="8">
    <source>
        <dbReference type="EMBL" id="SCC20391.1"/>
    </source>
</evidence>
<dbReference type="GO" id="GO:0006189">
    <property type="term" value="P:'de novo' IMP biosynthetic process"/>
    <property type="evidence" value="ECO:0007669"/>
    <property type="project" value="UniProtKB-UniRule"/>
</dbReference>
<sequence>MTLFKKTILPGQTIGIIGGGQLGRMMALAAKHNGFKIAVLDPSPASPCAQVADLVITAPFDQYEALDRLAEASDVITYEFENIDYDSLKWLSGRAYVPQGAELIRITQDRIQEKAALTLAGVEVAPYAVILQEEDIYDNIEKLGYPAVLKTSRGGYDGKGQFVIREVEEVAEAAALLENGPCVLEKWIPFERELSVIVTRNPDGQQTHFPVVENVHVDNILHETIAPARVSEDISRKAVEMAEKISETLDLVGTLAIEMFLTEDGCIFINELAPRPHNSGHYSIEACDSSQFAQHIKAVCNWPLRKPSLLKNAVMVNLLGEHIEPVMKAIPNQPSWFVHLYGKDVPKQKRKMGHVTILTDDIEQTLESVNDAGVWKVQEKIGGRMK</sequence>
<evidence type="ECO:0000256" key="6">
    <source>
        <dbReference type="RuleBase" id="RU361200"/>
    </source>
</evidence>
<feature type="binding site" evidence="5">
    <location>
        <position position="150"/>
    </location>
    <ligand>
        <name>ATP</name>
        <dbReference type="ChEBI" id="CHEBI:30616"/>
    </ligand>
</feature>
<dbReference type="NCBIfam" id="NF004676">
    <property type="entry name" value="PRK06019.1-2"/>
    <property type="match status" value="1"/>
</dbReference>
<dbReference type="Pfam" id="PF17769">
    <property type="entry name" value="PurK_C"/>
    <property type="match status" value="1"/>
</dbReference>
<evidence type="ECO:0000256" key="5">
    <source>
        <dbReference type="HAMAP-Rule" id="MF_01928"/>
    </source>
</evidence>
<dbReference type="InterPro" id="IPR011054">
    <property type="entry name" value="Rudment_hybrid_motif"/>
</dbReference>
<comment type="function">
    <text evidence="6">Catalyzes the ATP-dependent conversion of 5-aminoimidazole ribonucleotide (AIR) and HCO(3)- to N5-carboxyaminoimidazole ribonucleotide (N5-CAIR).</text>
</comment>
<dbReference type="NCBIfam" id="NF004679">
    <property type="entry name" value="PRK06019.1-5"/>
    <property type="match status" value="1"/>
</dbReference>
<keyword evidence="2 5" id="KW-0547">Nucleotide-binding</keyword>
<evidence type="ECO:0000256" key="3">
    <source>
        <dbReference type="ARBA" id="ARBA00022755"/>
    </source>
</evidence>
<feature type="binding site" evidence="5">
    <location>
        <begin position="270"/>
        <end position="271"/>
    </location>
    <ligand>
        <name>ATP</name>
        <dbReference type="ChEBI" id="CHEBI:30616"/>
    </ligand>
</feature>
<evidence type="ECO:0000256" key="4">
    <source>
        <dbReference type="ARBA" id="ARBA00022840"/>
    </source>
</evidence>
<dbReference type="InterPro" id="IPR016185">
    <property type="entry name" value="PreATP-grasp_dom_sf"/>
</dbReference>
<keyword evidence="4 5" id="KW-0067">ATP-binding</keyword>
<dbReference type="InterPro" id="IPR054350">
    <property type="entry name" value="PurT/PurK_preATP-grasp"/>
</dbReference>
<comment type="catalytic activity">
    <reaction evidence="5 6">
        <text>5-amino-1-(5-phospho-beta-D-ribosyl)imidazole + hydrogencarbonate + ATP = 5-carboxyamino-1-(5-phospho-D-ribosyl)imidazole + ADP + phosphate + 2 H(+)</text>
        <dbReference type="Rhea" id="RHEA:19317"/>
        <dbReference type="ChEBI" id="CHEBI:15378"/>
        <dbReference type="ChEBI" id="CHEBI:17544"/>
        <dbReference type="ChEBI" id="CHEBI:30616"/>
        <dbReference type="ChEBI" id="CHEBI:43474"/>
        <dbReference type="ChEBI" id="CHEBI:58730"/>
        <dbReference type="ChEBI" id="CHEBI:137981"/>
        <dbReference type="ChEBI" id="CHEBI:456216"/>
        <dbReference type="EC" id="6.3.4.18"/>
    </reaction>
</comment>
<evidence type="ECO:0000313" key="9">
    <source>
        <dbReference type="Proteomes" id="UP000181997"/>
    </source>
</evidence>
<evidence type="ECO:0000256" key="1">
    <source>
        <dbReference type="ARBA" id="ARBA00022598"/>
    </source>
</evidence>
<dbReference type="NCBIfam" id="NF004675">
    <property type="entry name" value="PRK06019.1-1"/>
    <property type="match status" value="1"/>
</dbReference>
<dbReference type="GO" id="GO:0034028">
    <property type="term" value="F:5-(carboxyamino)imidazole ribonucleotide synthase activity"/>
    <property type="evidence" value="ECO:0007669"/>
    <property type="project" value="UniProtKB-UniRule"/>
</dbReference>
<comment type="function">
    <text evidence="5">Catalyzes the ATP-dependent conversion of 5-aminoimidazole ribonucleotide (AIR) and HCO(3)(-) to N5-carboxyaminoimidazole ribonucleotide (N5-CAIR).</text>
</comment>
<dbReference type="Pfam" id="PF22660">
    <property type="entry name" value="RS_preATP-grasp-like"/>
    <property type="match status" value="1"/>
</dbReference>
<comment type="similarity">
    <text evidence="5 6">Belongs to the PurK/PurT family.</text>
</comment>
<evidence type="ECO:0000256" key="2">
    <source>
        <dbReference type="ARBA" id="ARBA00022741"/>
    </source>
</evidence>
<dbReference type="Gene3D" id="3.40.50.20">
    <property type="match status" value="1"/>
</dbReference>
<organism evidence="8 9">
    <name type="scientific">[Bacillus] enclensis</name>
    <dbReference type="NCBI Taxonomy" id="1402860"/>
    <lineage>
        <taxon>Bacteria</taxon>
        <taxon>Bacillati</taxon>
        <taxon>Bacillota</taxon>
        <taxon>Bacilli</taxon>
        <taxon>Bacillales</taxon>
        <taxon>Bacillaceae</taxon>
        <taxon>Rossellomorea</taxon>
    </lineage>
</organism>
<feature type="binding site" evidence="5">
    <location>
        <position position="193"/>
    </location>
    <ligand>
        <name>ATP</name>
        <dbReference type="ChEBI" id="CHEBI:30616"/>
    </ligand>
</feature>
<dbReference type="FunFam" id="3.40.50.20:FF:000016">
    <property type="entry name" value="N5-carboxyaminoimidazole ribonucleotide synthase"/>
    <property type="match status" value="1"/>
</dbReference>
<keyword evidence="3 5" id="KW-0658">Purine biosynthesis</keyword>
<comment type="pathway">
    <text evidence="5 6">Purine metabolism; IMP biosynthesis via de novo pathway; 5-amino-1-(5-phospho-D-ribosyl)imidazole-4-carboxylate from 5-amino-1-(5-phospho-D-ribosyl)imidazole (N5-CAIR route): step 1/2.</text>
</comment>
<evidence type="ECO:0000259" key="7">
    <source>
        <dbReference type="PROSITE" id="PS50975"/>
    </source>
</evidence>
<dbReference type="AlphaFoldDB" id="A0A0V8HGH4"/>
<dbReference type="EC" id="6.3.4.18" evidence="5 6"/>
<dbReference type="InterPro" id="IPR005875">
    <property type="entry name" value="PurK"/>
</dbReference>
<feature type="binding site" evidence="5">
    <location>
        <begin position="155"/>
        <end position="161"/>
    </location>
    <ligand>
        <name>ATP</name>
        <dbReference type="ChEBI" id="CHEBI:30616"/>
    </ligand>
</feature>
<proteinExistence type="inferred from homology"/>
<dbReference type="Pfam" id="PF02222">
    <property type="entry name" value="ATP-grasp"/>
    <property type="match status" value="1"/>
</dbReference>
<dbReference type="InterPro" id="IPR003135">
    <property type="entry name" value="ATP-grasp_carboxylate-amine"/>
</dbReference>
<dbReference type="SUPFAM" id="SSF56059">
    <property type="entry name" value="Glutathione synthetase ATP-binding domain-like"/>
    <property type="match status" value="1"/>
</dbReference>
<dbReference type="HAMAP" id="MF_01928">
    <property type="entry name" value="PurK"/>
    <property type="match status" value="1"/>
</dbReference>
<dbReference type="InterPro" id="IPR013815">
    <property type="entry name" value="ATP_grasp_subdomain_1"/>
</dbReference>
<dbReference type="FunFam" id="3.30.1490.20:FF:000015">
    <property type="entry name" value="N5-carboxyaminoimidazole ribonucleotide synthase"/>
    <property type="match status" value="1"/>
</dbReference>
<dbReference type="GO" id="GO:0005524">
    <property type="term" value="F:ATP binding"/>
    <property type="evidence" value="ECO:0007669"/>
    <property type="project" value="UniProtKB-UniRule"/>
</dbReference>
<comment type="subunit">
    <text evidence="5 6">Homodimer.</text>
</comment>
<keyword evidence="1 5" id="KW-0436">Ligase</keyword>
<dbReference type="RefSeq" id="WP_058299124.1">
    <property type="nucleotide sequence ID" value="NZ_FMAU01000003.1"/>
</dbReference>
<dbReference type="UniPathway" id="UPA00074">
    <property type="reaction ID" value="UER00942"/>
</dbReference>
<keyword evidence="9" id="KW-1185">Reference proteome</keyword>
<reference evidence="9" key="1">
    <citation type="submission" date="2016-08" db="EMBL/GenBank/DDBJ databases">
        <authorList>
            <person name="Varghese N."/>
            <person name="Submissions Spin"/>
        </authorList>
    </citation>
    <scope>NUCLEOTIDE SEQUENCE [LARGE SCALE GENOMIC DNA]</scope>
    <source>
        <strain evidence="9">SGD-1123</strain>
    </source>
</reference>
<dbReference type="SUPFAM" id="SSF52440">
    <property type="entry name" value="PreATP-grasp domain"/>
    <property type="match status" value="1"/>
</dbReference>
<name>A0A0V8HGH4_9BACI</name>
<dbReference type="PANTHER" id="PTHR11609">
    <property type="entry name" value="PURINE BIOSYNTHESIS PROTEIN 6/7, PUR6/7"/>
    <property type="match status" value="1"/>
</dbReference>
<dbReference type="Gene3D" id="3.30.1490.20">
    <property type="entry name" value="ATP-grasp fold, A domain"/>
    <property type="match status" value="1"/>
</dbReference>
<feature type="domain" description="ATP-grasp" evidence="7">
    <location>
        <begin position="114"/>
        <end position="300"/>
    </location>
</feature>
<feature type="binding site" evidence="5">
    <location>
        <position position="216"/>
    </location>
    <ligand>
        <name>ATP</name>
        <dbReference type="ChEBI" id="CHEBI:30616"/>
    </ligand>
</feature>
<dbReference type="InterPro" id="IPR011761">
    <property type="entry name" value="ATP-grasp"/>
</dbReference>
<protein>
    <recommendedName>
        <fullName evidence="5 6">N5-carboxyaminoimidazole ribonucleotide synthase</fullName>
        <shortName evidence="5 6">N5-CAIR synthase</shortName>
        <ecNumber evidence="5 6">6.3.4.18</ecNumber>
    </recommendedName>
    <alternativeName>
        <fullName evidence="5 6">5-(carboxyamino)imidazole ribonucleotide synthetase</fullName>
    </alternativeName>
</protein>
<feature type="binding site" evidence="5">
    <location>
        <begin position="185"/>
        <end position="188"/>
    </location>
    <ligand>
        <name>ATP</name>
        <dbReference type="ChEBI" id="CHEBI:30616"/>
    </ligand>
</feature>
<accession>A0A0V8HGH4</accession>
<dbReference type="Gene3D" id="3.30.470.20">
    <property type="entry name" value="ATP-grasp fold, B domain"/>
    <property type="match status" value="1"/>
</dbReference>
<gene>
    <name evidence="5 6" type="primary">purK</name>
    <name evidence="8" type="ORF">GA0061094_3129</name>
</gene>
<dbReference type="FunFam" id="3.30.470.20:FF:000029">
    <property type="entry name" value="N5-carboxyaminoimidazole ribonucleotide synthase"/>
    <property type="match status" value="1"/>
</dbReference>
<dbReference type="NCBIfam" id="TIGR01161">
    <property type="entry name" value="purK"/>
    <property type="match status" value="1"/>
</dbReference>
<dbReference type="InterPro" id="IPR040686">
    <property type="entry name" value="PurK_C"/>
</dbReference>
<feature type="binding site" evidence="5">
    <location>
        <position position="110"/>
    </location>
    <ligand>
        <name>ATP</name>
        <dbReference type="ChEBI" id="CHEBI:30616"/>
    </ligand>
</feature>
<dbReference type="GO" id="GO:0004638">
    <property type="term" value="F:phosphoribosylaminoimidazole carboxylase activity"/>
    <property type="evidence" value="ECO:0007669"/>
    <property type="project" value="InterPro"/>
</dbReference>
<dbReference type="GO" id="GO:0005829">
    <property type="term" value="C:cytosol"/>
    <property type="evidence" value="ECO:0007669"/>
    <property type="project" value="TreeGrafter"/>
</dbReference>
<dbReference type="EMBL" id="FMAU01000003">
    <property type="protein sequence ID" value="SCC20391.1"/>
    <property type="molecule type" value="Genomic_DNA"/>
</dbReference>
<dbReference type="GO" id="GO:0046872">
    <property type="term" value="F:metal ion binding"/>
    <property type="evidence" value="ECO:0007669"/>
    <property type="project" value="InterPro"/>
</dbReference>
<dbReference type="Proteomes" id="UP000181997">
    <property type="component" value="Unassembled WGS sequence"/>
</dbReference>